<dbReference type="InterPro" id="IPR025748">
    <property type="entry name" value="PrcB_C_dom"/>
</dbReference>
<gene>
    <name evidence="2" type="ORF">SAMN04490355_100268</name>
</gene>
<dbReference type="Proteomes" id="UP000199520">
    <property type="component" value="Unassembled WGS sequence"/>
</dbReference>
<keyword evidence="3" id="KW-1185">Reference proteome</keyword>
<accession>A0A1I4GZS9</accession>
<proteinExistence type="predicted"/>
<dbReference type="Pfam" id="PF14343">
    <property type="entry name" value="PrcB_C"/>
    <property type="match status" value="1"/>
</dbReference>
<sequence length="327" mass="36937">MNRNLKQFAAGAAIATSIGIQVLMPGYVDAAVRAADLEPTVSISAESINRNSSKIELASSPEFHTNRKAYIGAGVEGLDYDKMIKWQQNVDEGRELWRIDPMQVARVEGKKYGFTEQDGFSIVKILRSSSISRYGQIEVEIIRQGKIHTMTLVKPFAQRDTIWTTYKVDGTLVYSDKSVKTKILFKTSKYKDWKFYRSEYPQDMFVTAIDNHNGRLTYNDHISKELISQFKGSKFTNKLILFANMGASSAQSDIGIEKVTISGKNMTVYVHTKSPHPDQFITMNIIYPDDYVAIDRSLIEGQGTMKITFVDQNGTIIGKDKLKIKKE</sequence>
<protein>
    <recommendedName>
        <fullName evidence="1">PrcB C-terminal domain-containing protein</fullName>
    </recommendedName>
</protein>
<organism evidence="2 3">
    <name type="scientific">Pelosinus propionicus DSM 13327</name>
    <dbReference type="NCBI Taxonomy" id="1123291"/>
    <lineage>
        <taxon>Bacteria</taxon>
        <taxon>Bacillati</taxon>
        <taxon>Bacillota</taxon>
        <taxon>Negativicutes</taxon>
        <taxon>Selenomonadales</taxon>
        <taxon>Sporomusaceae</taxon>
        <taxon>Pelosinus</taxon>
    </lineage>
</organism>
<evidence type="ECO:0000313" key="2">
    <source>
        <dbReference type="EMBL" id="SFL35479.1"/>
    </source>
</evidence>
<evidence type="ECO:0000259" key="1">
    <source>
        <dbReference type="Pfam" id="PF14343"/>
    </source>
</evidence>
<dbReference type="RefSeq" id="WP_245754760.1">
    <property type="nucleotide sequence ID" value="NZ_FOTS01000002.1"/>
</dbReference>
<dbReference type="STRING" id="1123291.SAMN04490355_100268"/>
<reference evidence="3" key="1">
    <citation type="submission" date="2016-10" db="EMBL/GenBank/DDBJ databases">
        <authorList>
            <person name="Varghese N."/>
            <person name="Submissions S."/>
        </authorList>
    </citation>
    <scope>NUCLEOTIDE SEQUENCE [LARGE SCALE GENOMIC DNA]</scope>
    <source>
        <strain evidence="3">DSM 13327</strain>
    </source>
</reference>
<evidence type="ECO:0000313" key="3">
    <source>
        <dbReference type="Proteomes" id="UP000199520"/>
    </source>
</evidence>
<dbReference type="EMBL" id="FOTS01000002">
    <property type="protein sequence ID" value="SFL35479.1"/>
    <property type="molecule type" value="Genomic_DNA"/>
</dbReference>
<feature type="domain" description="PrcB C-terminal" evidence="1">
    <location>
        <begin position="254"/>
        <end position="294"/>
    </location>
</feature>
<name>A0A1I4GZS9_9FIRM</name>
<dbReference type="AlphaFoldDB" id="A0A1I4GZS9"/>